<comment type="caution">
    <text evidence="2">The sequence shown here is derived from an EMBL/GenBank/DDBJ whole genome shotgun (WGS) entry which is preliminary data.</text>
</comment>
<protein>
    <recommendedName>
        <fullName evidence="1">DUF4246 domain-containing protein</fullName>
    </recommendedName>
</protein>
<organism evidence="2 3">
    <name type="scientific">Favolaschia claudopus</name>
    <dbReference type="NCBI Taxonomy" id="2862362"/>
    <lineage>
        <taxon>Eukaryota</taxon>
        <taxon>Fungi</taxon>
        <taxon>Dikarya</taxon>
        <taxon>Basidiomycota</taxon>
        <taxon>Agaricomycotina</taxon>
        <taxon>Agaricomycetes</taxon>
        <taxon>Agaricomycetidae</taxon>
        <taxon>Agaricales</taxon>
        <taxon>Marasmiineae</taxon>
        <taxon>Mycenaceae</taxon>
        <taxon>Favolaschia</taxon>
    </lineage>
</organism>
<accession>A0AAW0A6A2</accession>
<dbReference type="InterPro" id="IPR025340">
    <property type="entry name" value="DUF4246"/>
</dbReference>
<evidence type="ECO:0000259" key="1">
    <source>
        <dbReference type="Pfam" id="PF14033"/>
    </source>
</evidence>
<dbReference type="PANTHER" id="PTHR33119">
    <property type="entry name" value="IFI3P"/>
    <property type="match status" value="1"/>
</dbReference>
<dbReference type="Pfam" id="PF14033">
    <property type="entry name" value="DUF4246"/>
    <property type="match status" value="1"/>
</dbReference>
<proteinExistence type="predicted"/>
<evidence type="ECO:0000313" key="2">
    <source>
        <dbReference type="EMBL" id="KAK7001609.1"/>
    </source>
</evidence>
<gene>
    <name evidence="2" type="ORF">R3P38DRAFT_3610441</name>
</gene>
<sequence>MHDFLLVVAALRLDNLTSSSYLLAIALVPSTSSEVGVDVVSPLLLYHGLPPRHCRLHRVYTRISTSPRSPRRYPRRRPSVYLHFQSLKALIQVLDVPRARGLLPKLHSDAFKLLSGPPDASNSFKLWISRARKQQDAFKNQNSIFRLPPSKALTFNAYKTRDSFYQSVGVPASDATRLVLLTPPSRPTTTSDVQHAQNFEIRFNTTTSAIVFYALPRPTRRAKGRRRYLLQPSRRAQDVFNSIFRVPPSNATRSNLFYSNNAAFNAFNFRFTAISINRRVYSSTAFPMCAAIPPIYYLHSFTTPEPSSTSNQFIHAKYYDSLSSIRVLIVRSSAMLNEHIVVSGIYYYEEENISESRLAFRVTTGPPVYHKQDDELCMDILYGLKRDKHCYQDIGSIATTAGRALAWPNIYQHRVAPFRLLDAKKPGHRKILAIFLQKDWIVDALMDGQTDPQSLLSRLPPEVLNLIVENLDTVMTRAVAEQYRLELMQERTGFIKNQADEYSEYIETFSPTTCEREQQAVVPQKAEGRQKCILRTCRRTARQ</sequence>
<dbReference type="PANTHER" id="PTHR33119:SF1">
    <property type="entry name" value="FE2OG DIOXYGENASE DOMAIN-CONTAINING PROTEIN"/>
    <property type="match status" value="1"/>
</dbReference>
<dbReference type="InterPro" id="IPR049192">
    <property type="entry name" value="DUF4246_C"/>
</dbReference>
<dbReference type="Proteomes" id="UP001362999">
    <property type="component" value="Unassembled WGS sequence"/>
</dbReference>
<dbReference type="EMBL" id="JAWWNJ010000082">
    <property type="protein sequence ID" value="KAK7001609.1"/>
    <property type="molecule type" value="Genomic_DNA"/>
</dbReference>
<evidence type="ECO:0000313" key="3">
    <source>
        <dbReference type="Proteomes" id="UP001362999"/>
    </source>
</evidence>
<name>A0AAW0A6A2_9AGAR</name>
<dbReference type="AlphaFoldDB" id="A0AAW0A6A2"/>
<reference evidence="2 3" key="1">
    <citation type="journal article" date="2024" name="J Genomics">
        <title>Draft genome sequencing and assembly of Favolaschia claudopus CIRM-BRFM 2984 isolated from oak limbs.</title>
        <authorList>
            <person name="Navarro D."/>
            <person name="Drula E."/>
            <person name="Chaduli D."/>
            <person name="Cazenave R."/>
            <person name="Ahrendt S."/>
            <person name="Wang J."/>
            <person name="Lipzen A."/>
            <person name="Daum C."/>
            <person name="Barry K."/>
            <person name="Grigoriev I.V."/>
            <person name="Favel A."/>
            <person name="Rosso M.N."/>
            <person name="Martin F."/>
        </authorList>
    </citation>
    <scope>NUCLEOTIDE SEQUENCE [LARGE SCALE GENOMIC DNA]</scope>
    <source>
        <strain evidence="2 3">CIRM-BRFM 2984</strain>
    </source>
</reference>
<feature type="domain" description="DUF4246" evidence="1">
    <location>
        <begin position="334"/>
        <end position="436"/>
    </location>
</feature>
<keyword evidence="3" id="KW-1185">Reference proteome</keyword>